<dbReference type="AlphaFoldDB" id="A0A7H0SQN5"/>
<dbReference type="CDD" id="cd04496">
    <property type="entry name" value="SSB_OBF"/>
    <property type="match status" value="1"/>
</dbReference>
<dbReference type="PROSITE" id="PS50935">
    <property type="entry name" value="SSB"/>
    <property type="match status" value="1"/>
</dbReference>
<evidence type="ECO:0000313" key="2">
    <source>
        <dbReference type="Proteomes" id="UP000516320"/>
    </source>
</evidence>
<sequence>MPQLPVTIIGNLTKAPRLKKFGENRYCCEFRLAASRSYLDGGEWRQTDQLFISVEAWGQLARNIKSSIKQEQGVTVIVSGILTTHEWVDAQGNPQSRTILRANSVGIDLAKYLVGWQRTGAQPSGGADGVSAPETFIKDSDVDHLVDEFFDSPANTASESHEKQATPF</sequence>
<reference evidence="1 2" key="1">
    <citation type="submission" date="2019-12" db="EMBL/GenBank/DDBJ databases">
        <title>Corynebacterium sp. nov., isolated from feces of the Anser Albifrons in China.</title>
        <authorList>
            <person name="Liu Q."/>
        </authorList>
    </citation>
    <scope>NUCLEOTIDE SEQUENCE [LARGE SCALE GENOMIC DNA]</scope>
    <source>
        <strain evidence="1 2">4H37-19</strain>
    </source>
</reference>
<organism evidence="1 2">
    <name type="scientific">Corynebacterium poyangense</name>
    <dbReference type="NCBI Taxonomy" id="2684405"/>
    <lineage>
        <taxon>Bacteria</taxon>
        <taxon>Bacillati</taxon>
        <taxon>Actinomycetota</taxon>
        <taxon>Actinomycetes</taxon>
        <taxon>Mycobacteriales</taxon>
        <taxon>Corynebacteriaceae</taxon>
        <taxon>Corynebacterium</taxon>
    </lineage>
</organism>
<dbReference type="GO" id="GO:0003697">
    <property type="term" value="F:single-stranded DNA binding"/>
    <property type="evidence" value="ECO:0007669"/>
    <property type="project" value="InterPro"/>
</dbReference>
<name>A0A7H0SQN5_9CORY</name>
<dbReference type="Proteomes" id="UP000516320">
    <property type="component" value="Chromosome"/>
</dbReference>
<dbReference type="InterPro" id="IPR011344">
    <property type="entry name" value="ssDNA-bd"/>
</dbReference>
<dbReference type="EMBL" id="CP046884">
    <property type="protein sequence ID" value="QNQ90860.1"/>
    <property type="molecule type" value="Genomic_DNA"/>
</dbReference>
<evidence type="ECO:0000313" key="1">
    <source>
        <dbReference type="EMBL" id="QNQ90860.1"/>
    </source>
</evidence>
<keyword evidence="2" id="KW-1185">Reference proteome</keyword>
<dbReference type="RefSeq" id="WP_187974170.1">
    <property type="nucleotide sequence ID" value="NZ_CP046884.1"/>
</dbReference>
<protein>
    <submittedName>
        <fullName evidence="1">Single-stranded DNA-binding protein</fullName>
    </submittedName>
</protein>
<dbReference type="KEGG" id="cpoy:GP475_09555"/>
<dbReference type="InterPro" id="IPR012340">
    <property type="entry name" value="NA-bd_OB-fold"/>
</dbReference>
<accession>A0A7H0SQN5</accession>
<dbReference type="Pfam" id="PF00436">
    <property type="entry name" value="SSB"/>
    <property type="match status" value="1"/>
</dbReference>
<dbReference type="SUPFAM" id="SSF50249">
    <property type="entry name" value="Nucleic acid-binding proteins"/>
    <property type="match status" value="1"/>
</dbReference>
<dbReference type="NCBIfam" id="TIGR00621">
    <property type="entry name" value="ssb"/>
    <property type="match status" value="1"/>
</dbReference>
<keyword evidence="1" id="KW-0238">DNA-binding</keyword>
<proteinExistence type="predicted"/>
<gene>
    <name evidence="1" type="primary">ssb</name>
    <name evidence="1" type="ORF">GP475_09555</name>
</gene>
<dbReference type="Gene3D" id="2.40.50.140">
    <property type="entry name" value="Nucleic acid-binding proteins"/>
    <property type="match status" value="1"/>
</dbReference>
<dbReference type="InterPro" id="IPR000424">
    <property type="entry name" value="Primosome_PriB/ssb"/>
</dbReference>
<dbReference type="GO" id="GO:0006260">
    <property type="term" value="P:DNA replication"/>
    <property type="evidence" value="ECO:0007669"/>
    <property type="project" value="InterPro"/>
</dbReference>